<evidence type="ECO:0000313" key="3">
    <source>
        <dbReference type="WBParaSite" id="HDID_0000825801-mRNA-1"/>
    </source>
</evidence>
<accession>A0A0R3SSI5</accession>
<evidence type="ECO:0000313" key="1">
    <source>
        <dbReference type="EMBL" id="VDL60574.1"/>
    </source>
</evidence>
<organism evidence="3">
    <name type="scientific">Hymenolepis diminuta</name>
    <name type="common">Rat tapeworm</name>
    <dbReference type="NCBI Taxonomy" id="6216"/>
    <lineage>
        <taxon>Eukaryota</taxon>
        <taxon>Metazoa</taxon>
        <taxon>Spiralia</taxon>
        <taxon>Lophotrochozoa</taxon>
        <taxon>Platyhelminthes</taxon>
        <taxon>Cestoda</taxon>
        <taxon>Eucestoda</taxon>
        <taxon>Cyclophyllidea</taxon>
        <taxon>Hymenolepididae</taxon>
        <taxon>Hymenolepis</taxon>
    </lineage>
</organism>
<proteinExistence type="predicted"/>
<gene>
    <name evidence="1" type="ORF">HDID_LOCUS8256</name>
</gene>
<dbReference type="Proteomes" id="UP000274504">
    <property type="component" value="Unassembled WGS sequence"/>
</dbReference>
<dbReference type="EMBL" id="UYSG01011052">
    <property type="protein sequence ID" value="VDL60574.1"/>
    <property type="molecule type" value="Genomic_DNA"/>
</dbReference>
<reference evidence="3" key="1">
    <citation type="submission" date="2017-02" db="UniProtKB">
        <authorList>
            <consortium name="WormBaseParasite"/>
        </authorList>
    </citation>
    <scope>IDENTIFICATION</scope>
</reference>
<dbReference type="WBParaSite" id="HDID_0000825801-mRNA-1">
    <property type="protein sequence ID" value="HDID_0000825801-mRNA-1"/>
    <property type="gene ID" value="HDID_0000825801"/>
</dbReference>
<protein>
    <submittedName>
        <fullName evidence="3">Transposase</fullName>
    </submittedName>
</protein>
<name>A0A0R3SSI5_HYMDI</name>
<reference evidence="1 2" key="2">
    <citation type="submission" date="2018-11" db="EMBL/GenBank/DDBJ databases">
        <authorList>
            <consortium name="Pathogen Informatics"/>
        </authorList>
    </citation>
    <scope>NUCLEOTIDE SEQUENCE [LARGE SCALE GENOMIC DNA]</scope>
</reference>
<evidence type="ECO:0000313" key="2">
    <source>
        <dbReference type="Proteomes" id="UP000274504"/>
    </source>
</evidence>
<dbReference type="AlphaFoldDB" id="A0A0R3SSI5"/>
<sequence length="71" mass="8162">MLDPKSFVYHGRGHGFDTNQRTPKALHHATLYSKSVLKKALINEVETHYYAEVCFDVGQRRQPQTTEDGKD</sequence>